<dbReference type="Gene3D" id="3.30.1330.40">
    <property type="entry name" value="RutC-like"/>
    <property type="match status" value="1"/>
</dbReference>
<dbReference type="GO" id="GO:0005829">
    <property type="term" value="C:cytosol"/>
    <property type="evidence" value="ECO:0007669"/>
    <property type="project" value="TreeGrafter"/>
</dbReference>
<dbReference type="EMBL" id="QZKU01000135">
    <property type="protein sequence ID" value="RJP15327.1"/>
    <property type="molecule type" value="Genomic_DNA"/>
</dbReference>
<accession>A0A3A4MZD6</accession>
<dbReference type="InterPro" id="IPR035959">
    <property type="entry name" value="RutC-like_sf"/>
</dbReference>
<evidence type="ECO:0008006" key="4">
    <source>
        <dbReference type="Google" id="ProtNLM"/>
    </source>
</evidence>
<dbReference type="InterPro" id="IPR006056">
    <property type="entry name" value="RidA"/>
</dbReference>
<dbReference type="GO" id="GO:0019239">
    <property type="term" value="F:deaminase activity"/>
    <property type="evidence" value="ECO:0007669"/>
    <property type="project" value="TreeGrafter"/>
</dbReference>
<dbReference type="NCBIfam" id="TIGR00004">
    <property type="entry name" value="Rid family detoxifying hydrolase"/>
    <property type="match status" value="1"/>
</dbReference>
<comment type="caution">
    <text evidence="2">The sequence shown here is derived from an EMBL/GenBank/DDBJ whole genome shotgun (WGS) entry which is preliminary data.</text>
</comment>
<evidence type="ECO:0000256" key="1">
    <source>
        <dbReference type="ARBA" id="ARBA00010552"/>
    </source>
</evidence>
<dbReference type="PANTHER" id="PTHR11803:SF39">
    <property type="entry name" value="2-IMINOBUTANOATE_2-IMINOPROPANOATE DEAMINASE"/>
    <property type="match status" value="1"/>
</dbReference>
<dbReference type="InterPro" id="IPR006175">
    <property type="entry name" value="YjgF/YER057c/UK114"/>
</dbReference>
<name>A0A3A4MZD6_ABYX5</name>
<dbReference type="AlphaFoldDB" id="A0A3A4MZD6"/>
<dbReference type="PANTHER" id="PTHR11803">
    <property type="entry name" value="2-IMINOBUTANOATE/2-IMINOPROPANOATE DEAMINASE RIDA"/>
    <property type="match status" value="1"/>
</dbReference>
<gene>
    <name evidence="2" type="ORF">C4520_20210</name>
</gene>
<dbReference type="Proteomes" id="UP000265882">
    <property type="component" value="Unassembled WGS sequence"/>
</dbReference>
<proteinExistence type="inferred from homology"/>
<reference evidence="2 3" key="1">
    <citation type="journal article" date="2017" name="ISME J.">
        <title>Energy and carbon metabolisms in a deep terrestrial subsurface fluid microbial community.</title>
        <authorList>
            <person name="Momper L."/>
            <person name="Jungbluth S.P."/>
            <person name="Lee M.D."/>
            <person name="Amend J.P."/>
        </authorList>
    </citation>
    <scope>NUCLEOTIDE SEQUENCE [LARGE SCALE GENOMIC DNA]</scope>
    <source>
        <strain evidence="2">SURF_5</strain>
    </source>
</reference>
<comment type="similarity">
    <text evidence="1">Belongs to the RutC family.</text>
</comment>
<organism evidence="2 3">
    <name type="scientific">Abyssobacteria bacterium (strain SURF_5)</name>
    <dbReference type="NCBI Taxonomy" id="2093360"/>
    <lineage>
        <taxon>Bacteria</taxon>
        <taxon>Pseudomonadati</taxon>
        <taxon>Candidatus Hydrogenedentota</taxon>
        <taxon>Candidatus Abyssobacteria</taxon>
    </lineage>
</organism>
<dbReference type="FunFam" id="3.30.1330.40:FF:000001">
    <property type="entry name" value="L-PSP family endoribonuclease"/>
    <property type="match status" value="1"/>
</dbReference>
<dbReference type="Pfam" id="PF01042">
    <property type="entry name" value="Ribonuc_L-PSP"/>
    <property type="match status" value="1"/>
</dbReference>
<evidence type="ECO:0000313" key="3">
    <source>
        <dbReference type="Proteomes" id="UP000265882"/>
    </source>
</evidence>
<dbReference type="SUPFAM" id="SSF55298">
    <property type="entry name" value="YjgF-like"/>
    <property type="match status" value="1"/>
</dbReference>
<sequence length="127" mass="14022">MKQIIPTTKAPAPVGPYSPVVGFGDLIFVSGQGPLNPKKREIVNGSLREQARQTLENIKNILEDVGSSMDHVLKVTAYLSDMDNFGEFNEVYKDFFPLNPPARTCIQAGRLPFDIKVEIDVIACKNS</sequence>
<evidence type="ECO:0000313" key="2">
    <source>
        <dbReference type="EMBL" id="RJP15327.1"/>
    </source>
</evidence>
<dbReference type="CDD" id="cd00448">
    <property type="entry name" value="YjgF_YER057c_UK114_family"/>
    <property type="match status" value="1"/>
</dbReference>
<protein>
    <recommendedName>
        <fullName evidence="4">RidA family protein</fullName>
    </recommendedName>
</protein>